<proteinExistence type="predicted"/>
<evidence type="ECO:0000313" key="3">
    <source>
        <dbReference type="Proteomes" id="UP000070377"/>
    </source>
</evidence>
<organism evidence="2 3">
    <name type="scientific">Streptococcus cristatus</name>
    <dbReference type="NCBI Taxonomy" id="45634"/>
    <lineage>
        <taxon>Bacteria</taxon>
        <taxon>Bacillati</taxon>
        <taxon>Bacillota</taxon>
        <taxon>Bacilli</taxon>
        <taxon>Lactobacillales</taxon>
        <taxon>Streptococcaceae</taxon>
        <taxon>Streptococcus</taxon>
    </lineage>
</organism>
<evidence type="ECO:0000313" key="2">
    <source>
        <dbReference type="EMBL" id="KXT69109.1"/>
    </source>
</evidence>
<reference evidence="2 3" key="1">
    <citation type="submission" date="2016-01" db="EMBL/GenBank/DDBJ databases">
        <title>Highly variable Streptococcus oralis are common among viridans streptococci isolated from primates.</title>
        <authorList>
            <person name="Denapaite D."/>
            <person name="Rieger M."/>
            <person name="Koendgen S."/>
            <person name="Brueckner R."/>
            <person name="Ochigava I."/>
            <person name="Kappeler P."/>
            <person name="Maetz-Rensing K."/>
            <person name="Leendertz F."/>
            <person name="Hakenbeck R."/>
        </authorList>
    </citation>
    <scope>NUCLEOTIDE SEQUENCE [LARGE SCALE GENOMIC DNA]</scope>
    <source>
        <strain evidence="2 3">DD08</strain>
    </source>
</reference>
<dbReference type="STRING" id="45634.SCRDD08_01537"/>
<feature type="region of interest" description="Disordered" evidence="1">
    <location>
        <begin position="89"/>
        <end position="108"/>
    </location>
</feature>
<name>A0A139MZC0_STRCR</name>
<feature type="compositionally biased region" description="Basic and acidic residues" evidence="1">
    <location>
        <begin position="99"/>
        <end position="108"/>
    </location>
</feature>
<dbReference type="EMBL" id="LQRD01000060">
    <property type="protein sequence ID" value="KXT69109.1"/>
    <property type="molecule type" value="Genomic_DNA"/>
</dbReference>
<gene>
    <name evidence="2" type="ORF">SCRDD08_01537</name>
</gene>
<evidence type="ECO:0000256" key="1">
    <source>
        <dbReference type="SAM" id="MobiDB-lite"/>
    </source>
</evidence>
<dbReference type="Pfam" id="PF07006">
    <property type="entry name" value="DUF1310"/>
    <property type="match status" value="1"/>
</dbReference>
<sequence length="108" mass="12342">MNKQTQEEKLREEMLKVVKSDEAKEVFERTIKNIDPIAFSDQGVIQSYDIDYDSIKHNPMGGISVKIIINKNKELYIQNILEKETNGKLRNASGSSSVELDKLLEAKE</sequence>
<accession>A0A139MZC0</accession>
<dbReference type="InterPro" id="IPR010738">
    <property type="entry name" value="DUF1310"/>
</dbReference>
<dbReference type="PATRIC" id="fig|45634.12.peg.1612"/>
<protein>
    <submittedName>
        <fullName evidence="2">Putative secreted protein</fullName>
    </submittedName>
</protein>
<dbReference type="AlphaFoldDB" id="A0A139MZC0"/>
<comment type="caution">
    <text evidence="2">The sequence shown here is derived from an EMBL/GenBank/DDBJ whole genome shotgun (WGS) entry which is preliminary data.</text>
</comment>
<dbReference type="Proteomes" id="UP000070377">
    <property type="component" value="Unassembled WGS sequence"/>
</dbReference>